<dbReference type="Proteomes" id="UP000651482">
    <property type="component" value="Unassembled WGS sequence"/>
</dbReference>
<keyword evidence="2" id="KW-1185">Reference proteome</keyword>
<comment type="caution">
    <text evidence="1">The sequence shown here is derived from an EMBL/GenBank/DDBJ whole genome shotgun (WGS) entry which is preliminary data.</text>
</comment>
<gene>
    <name evidence="1" type="ORF">IAG03_03075</name>
</gene>
<protein>
    <submittedName>
        <fullName evidence="1">Uncharacterized protein</fullName>
    </submittedName>
</protein>
<evidence type="ECO:0000313" key="1">
    <source>
        <dbReference type="EMBL" id="MBC8532999.1"/>
    </source>
</evidence>
<evidence type="ECO:0000313" key="2">
    <source>
        <dbReference type="Proteomes" id="UP000651482"/>
    </source>
</evidence>
<accession>A0A926HQR1</accession>
<sequence length="607" mass="66008">MLESFLQMARSGQPVYLHTVQKALQTAQGACSVPMRLALAQEGRFYETRLPLILPKTPEETGFLRRYLHARIYNILSAYGGRCLTVYLDPAIAALSALFADLPTVFGVGLPRAARTGYGKCINVADRMNHALGCGPFFMEFAPLSEYRPLPIKPAANPSGVSAGFQRAIASAAGHVLCGLDVGGTDIKACLAANGTFLRFKEYDWNPASFPTAQRTIAPLLLITRLLRDDYALLLRQQAEPTEALAGLRTEMDRALRKDAPDGEMLLCCEKVEAALGDDVQILDGIGLSYPDVVIRNRLVGGETPKTAGMRANPNVDYETEFAKLTNLCEVLRLLCKTGGVVRCVNDGHMAAYTAAVELSVAHPNTIQNGVFANPIGTGIGNGWVDEAGVIPEIPMELYNFITDLGNEPGRKIPASDIRSTRNSDTGLCGTLERQVGQVAMFHFAATMLPKSDPARYHALLDKGYFTLQNGVLSVPTAPEDLRKPFLAFLMQLAGSKDAPESVKELFRMHGEAFAAALLEIDEILHPKTDVRILFGRLVKEPTCFALLQEGVRRVTDRFTLQLADDSLACTPLMKRLAADPHYTVAQFAQAVGAVYFAAEECEPSAQ</sequence>
<reference evidence="1" key="1">
    <citation type="submission" date="2020-08" db="EMBL/GenBank/DDBJ databases">
        <title>Genome public.</title>
        <authorList>
            <person name="Liu C."/>
            <person name="Sun Q."/>
        </authorList>
    </citation>
    <scope>NUCLEOTIDE SEQUENCE</scope>
    <source>
        <strain evidence="1">NSJ-40</strain>
    </source>
</reference>
<dbReference type="RefSeq" id="WP_249318277.1">
    <property type="nucleotide sequence ID" value="NZ_JACRSN010000003.1"/>
</dbReference>
<name>A0A926HQR1_9FIRM</name>
<organism evidence="1 2">
    <name type="scientific">Yeguia hominis</name>
    <dbReference type="NCBI Taxonomy" id="2763662"/>
    <lineage>
        <taxon>Bacteria</taxon>
        <taxon>Bacillati</taxon>
        <taxon>Bacillota</taxon>
        <taxon>Clostridia</taxon>
        <taxon>Eubacteriales</taxon>
        <taxon>Yeguiaceae</taxon>
        <taxon>Yeguia</taxon>
    </lineage>
</organism>
<proteinExistence type="predicted"/>
<dbReference type="EMBL" id="JACRSN010000003">
    <property type="protein sequence ID" value="MBC8532999.1"/>
    <property type="molecule type" value="Genomic_DNA"/>
</dbReference>
<dbReference type="AlphaFoldDB" id="A0A926HQR1"/>
<dbReference type="Gene3D" id="3.30.420.40">
    <property type="match status" value="1"/>
</dbReference>